<accession>A0A7J8SEQ3</accession>
<gene>
    <name evidence="1" type="ORF">Godav_009389</name>
</gene>
<evidence type="ECO:0000313" key="1">
    <source>
        <dbReference type="EMBL" id="MBA0623962.1"/>
    </source>
</evidence>
<protein>
    <submittedName>
        <fullName evidence="1">Uncharacterized protein</fullName>
    </submittedName>
</protein>
<dbReference type="Proteomes" id="UP000593561">
    <property type="component" value="Unassembled WGS sequence"/>
</dbReference>
<evidence type="ECO:0000313" key="2">
    <source>
        <dbReference type="Proteomes" id="UP000593561"/>
    </source>
</evidence>
<dbReference type="EMBL" id="JABFAC010000009">
    <property type="protein sequence ID" value="MBA0623962.1"/>
    <property type="molecule type" value="Genomic_DNA"/>
</dbReference>
<organism evidence="1 2">
    <name type="scientific">Gossypium davidsonii</name>
    <name type="common">Davidson's cotton</name>
    <name type="synonym">Gossypium klotzschianum subsp. davidsonii</name>
    <dbReference type="NCBI Taxonomy" id="34287"/>
    <lineage>
        <taxon>Eukaryota</taxon>
        <taxon>Viridiplantae</taxon>
        <taxon>Streptophyta</taxon>
        <taxon>Embryophyta</taxon>
        <taxon>Tracheophyta</taxon>
        <taxon>Spermatophyta</taxon>
        <taxon>Magnoliopsida</taxon>
        <taxon>eudicotyledons</taxon>
        <taxon>Gunneridae</taxon>
        <taxon>Pentapetalae</taxon>
        <taxon>rosids</taxon>
        <taxon>malvids</taxon>
        <taxon>Malvales</taxon>
        <taxon>Malvaceae</taxon>
        <taxon>Malvoideae</taxon>
        <taxon>Gossypium</taxon>
    </lineage>
</organism>
<reference evidence="1 2" key="1">
    <citation type="journal article" date="2019" name="Genome Biol. Evol.">
        <title>Insights into the evolution of the New World diploid cottons (Gossypium, subgenus Houzingenia) based on genome sequencing.</title>
        <authorList>
            <person name="Grover C.E."/>
            <person name="Arick M.A. 2nd"/>
            <person name="Thrash A."/>
            <person name="Conover J.L."/>
            <person name="Sanders W.S."/>
            <person name="Peterson D.G."/>
            <person name="Frelichowski J.E."/>
            <person name="Scheffler J.A."/>
            <person name="Scheffler B.E."/>
            <person name="Wendel J.F."/>
        </authorList>
    </citation>
    <scope>NUCLEOTIDE SEQUENCE [LARGE SCALE GENOMIC DNA]</scope>
    <source>
        <strain evidence="1">27</strain>
        <tissue evidence="1">Leaf</tissue>
    </source>
</reference>
<dbReference type="AlphaFoldDB" id="A0A7J8SEQ3"/>
<comment type="caution">
    <text evidence="1">The sequence shown here is derived from an EMBL/GenBank/DDBJ whole genome shotgun (WGS) entry which is preliminary data.</text>
</comment>
<proteinExistence type="predicted"/>
<keyword evidence="2" id="KW-1185">Reference proteome</keyword>
<sequence>MKVLYEEDVQPYREYLLRYDPYRERTYICLFGPRILSTDGMWNLELFRAWFPKDVDKRVVSIPLTTLWLKGTGYSVSYQMCHHEMKDLLHIVRDFPAATQAWIQIMPAYKYAILSFEMVSSELVEDPQITNLGVVVIGPEIGICEKELINTKVQAPRLRVGNRFMKYYVLMGYEITSTLEFENPNEY</sequence>
<name>A0A7J8SEQ3_GOSDV</name>